<dbReference type="InterPro" id="IPR036922">
    <property type="entry name" value="Rieske_2Fe-2S_sf"/>
</dbReference>
<dbReference type="AlphaFoldDB" id="A0A383F583"/>
<evidence type="ECO:0000313" key="1">
    <source>
        <dbReference type="EMBL" id="SVE64044.1"/>
    </source>
</evidence>
<reference evidence="1" key="1">
    <citation type="submission" date="2018-05" db="EMBL/GenBank/DDBJ databases">
        <authorList>
            <person name="Lanie J.A."/>
            <person name="Ng W.-L."/>
            <person name="Kazmierczak K.M."/>
            <person name="Andrzejewski T.M."/>
            <person name="Davidsen T.M."/>
            <person name="Wayne K.J."/>
            <person name="Tettelin H."/>
            <person name="Glass J.I."/>
            <person name="Rusch D."/>
            <person name="Podicherti R."/>
            <person name="Tsui H.-C.T."/>
            <person name="Winkler M.E."/>
        </authorList>
    </citation>
    <scope>NUCLEOTIDE SEQUENCE</scope>
</reference>
<dbReference type="SUPFAM" id="SSF50022">
    <property type="entry name" value="ISP domain"/>
    <property type="match status" value="1"/>
</dbReference>
<gene>
    <name evidence="1" type="ORF">METZ01_LOCUS516898</name>
</gene>
<dbReference type="GO" id="GO:0051537">
    <property type="term" value="F:2 iron, 2 sulfur cluster binding"/>
    <property type="evidence" value="ECO:0007669"/>
    <property type="project" value="InterPro"/>
</dbReference>
<dbReference type="Gene3D" id="3.90.380.10">
    <property type="entry name" value="Naphthalene 1,2-dioxygenase Alpha Subunit, Chain A, domain 1"/>
    <property type="match status" value="1"/>
</dbReference>
<dbReference type="EMBL" id="UINC01231490">
    <property type="protein sequence ID" value="SVE64044.1"/>
    <property type="molecule type" value="Genomic_DNA"/>
</dbReference>
<protein>
    <submittedName>
        <fullName evidence="1">Uncharacterized protein</fullName>
    </submittedName>
</protein>
<accession>A0A383F583</accession>
<proteinExistence type="predicted"/>
<sequence length="62" mass="7490">MTQSFRYINFEGNIKARIKTDSLIDADRYYDINFMNQEWKKIWTKTWLFAGLESDLKESGDF</sequence>
<feature type="non-terminal residue" evidence="1">
    <location>
        <position position="62"/>
    </location>
</feature>
<dbReference type="Gene3D" id="2.102.10.10">
    <property type="entry name" value="Rieske [2Fe-2S] iron-sulphur domain"/>
    <property type="match status" value="1"/>
</dbReference>
<name>A0A383F583_9ZZZZ</name>
<organism evidence="1">
    <name type="scientific">marine metagenome</name>
    <dbReference type="NCBI Taxonomy" id="408172"/>
    <lineage>
        <taxon>unclassified sequences</taxon>
        <taxon>metagenomes</taxon>
        <taxon>ecological metagenomes</taxon>
    </lineage>
</organism>